<dbReference type="AlphaFoldDB" id="A0A3S1E933"/>
<comment type="catalytic activity">
    <reaction evidence="8 9">
        <text>hydroxymethylbilane = uroporphyrinogen III + H2O</text>
        <dbReference type="Rhea" id="RHEA:18965"/>
        <dbReference type="ChEBI" id="CHEBI:15377"/>
        <dbReference type="ChEBI" id="CHEBI:57308"/>
        <dbReference type="ChEBI" id="CHEBI:57845"/>
        <dbReference type="EC" id="4.2.1.75"/>
    </reaction>
</comment>
<name>A0A3S1E933_9GAMM</name>
<dbReference type="GO" id="GO:0006780">
    <property type="term" value="P:uroporphyrinogen III biosynthetic process"/>
    <property type="evidence" value="ECO:0007669"/>
    <property type="project" value="UniProtKB-UniRule"/>
</dbReference>
<evidence type="ECO:0000259" key="10">
    <source>
        <dbReference type="Pfam" id="PF02602"/>
    </source>
</evidence>
<dbReference type="EC" id="4.2.1.75" evidence="3 9"/>
<dbReference type="UniPathway" id="UPA00251">
    <property type="reaction ID" value="UER00320"/>
</dbReference>
<evidence type="ECO:0000256" key="4">
    <source>
        <dbReference type="ARBA" id="ARBA00023239"/>
    </source>
</evidence>
<comment type="function">
    <text evidence="6 9">Catalyzes cyclization of the linear tetrapyrrole, hydroxymethylbilane, to the macrocyclic uroporphyrinogen III.</text>
</comment>
<dbReference type="CDD" id="cd06578">
    <property type="entry name" value="HemD"/>
    <property type="match status" value="1"/>
</dbReference>
<reference evidence="11 12" key="1">
    <citation type="submission" date="2018-12" db="EMBL/GenBank/DDBJ databases">
        <title>three novel Halomonas strain isolated from plants.</title>
        <authorList>
            <person name="Sun C."/>
        </authorList>
    </citation>
    <scope>NUCLEOTIDE SEQUENCE [LARGE SCALE GENOMIC DNA]</scope>
    <source>
        <strain evidence="11 12">RC</strain>
    </source>
</reference>
<evidence type="ECO:0000313" key="12">
    <source>
        <dbReference type="Proteomes" id="UP000286912"/>
    </source>
</evidence>
<evidence type="ECO:0000256" key="3">
    <source>
        <dbReference type="ARBA" id="ARBA00013109"/>
    </source>
</evidence>
<dbReference type="Pfam" id="PF02602">
    <property type="entry name" value="HEM4"/>
    <property type="match status" value="1"/>
</dbReference>
<proteinExistence type="inferred from homology"/>
<dbReference type="GO" id="GO:0004852">
    <property type="term" value="F:uroporphyrinogen-III synthase activity"/>
    <property type="evidence" value="ECO:0007669"/>
    <property type="project" value="UniProtKB-UniRule"/>
</dbReference>
<evidence type="ECO:0000256" key="9">
    <source>
        <dbReference type="RuleBase" id="RU366031"/>
    </source>
</evidence>
<comment type="similarity">
    <text evidence="2 9">Belongs to the uroporphyrinogen-III synthase family.</text>
</comment>
<dbReference type="Proteomes" id="UP000286912">
    <property type="component" value="Unassembled WGS sequence"/>
</dbReference>
<evidence type="ECO:0000256" key="6">
    <source>
        <dbReference type="ARBA" id="ARBA00037589"/>
    </source>
</evidence>
<dbReference type="EMBL" id="RZHD01000004">
    <property type="protein sequence ID" value="RUR47818.1"/>
    <property type="molecule type" value="Genomic_DNA"/>
</dbReference>
<sequence>MTQPVLICRPGERGETLANALRATGTPVESMEVMALEALPEDPTMRSVWLDIDQYDKVIVVSPFAAQCLGDALDRYWPQLPVGIDYYSVGSATADILFDQLGVRVRIPPAASGQKGVENEHGENTSEALLSLASLRDVTHQQILLVAGEGGRTLLADTLLERGAQVTRIAVYRRVFRPPSAAMQARLATGDYRALIVTSGELLEHLAKWCDQAALNQPLIVSSHRLATLAGTLGFCDLKVASGATPAALAASLKRSCNPKGADVDQGT</sequence>
<protein>
    <recommendedName>
        <fullName evidence="7 9">Uroporphyrinogen-III synthase</fullName>
        <ecNumber evidence="3 9">4.2.1.75</ecNumber>
    </recommendedName>
</protein>
<accession>A0A3S1E933</accession>
<dbReference type="RefSeq" id="WP_126952387.1">
    <property type="nucleotide sequence ID" value="NZ_RZHD01000004.1"/>
</dbReference>
<evidence type="ECO:0000256" key="7">
    <source>
        <dbReference type="ARBA" id="ARBA00040167"/>
    </source>
</evidence>
<dbReference type="InterPro" id="IPR003754">
    <property type="entry name" value="4pyrrol_synth_uPrphyn_synth"/>
</dbReference>
<keyword evidence="4 9" id="KW-0456">Lyase</keyword>
<dbReference type="InterPro" id="IPR036108">
    <property type="entry name" value="4pyrrol_syn_uPrphyn_synt_sf"/>
</dbReference>
<dbReference type="Gene3D" id="3.40.50.10090">
    <property type="match status" value="2"/>
</dbReference>
<evidence type="ECO:0000256" key="1">
    <source>
        <dbReference type="ARBA" id="ARBA00004772"/>
    </source>
</evidence>
<dbReference type="PANTHER" id="PTHR38042:SF1">
    <property type="entry name" value="UROPORPHYRINOGEN-III SYNTHASE, CHLOROPLASTIC"/>
    <property type="match status" value="1"/>
</dbReference>
<evidence type="ECO:0000313" key="11">
    <source>
        <dbReference type="EMBL" id="RUR47818.1"/>
    </source>
</evidence>
<dbReference type="PANTHER" id="PTHR38042">
    <property type="entry name" value="UROPORPHYRINOGEN-III SYNTHASE, CHLOROPLASTIC"/>
    <property type="match status" value="1"/>
</dbReference>
<gene>
    <name evidence="11" type="ORF">ELY37_06055</name>
</gene>
<organism evidence="11 12">
    <name type="scientific">Vreelandella populi</name>
    <dbReference type="NCBI Taxonomy" id="2498858"/>
    <lineage>
        <taxon>Bacteria</taxon>
        <taxon>Pseudomonadati</taxon>
        <taxon>Pseudomonadota</taxon>
        <taxon>Gammaproteobacteria</taxon>
        <taxon>Oceanospirillales</taxon>
        <taxon>Halomonadaceae</taxon>
        <taxon>Vreelandella</taxon>
    </lineage>
</organism>
<dbReference type="GO" id="GO:0006782">
    <property type="term" value="P:protoporphyrinogen IX biosynthetic process"/>
    <property type="evidence" value="ECO:0007669"/>
    <property type="project" value="UniProtKB-UniRule"/>
</dbReference>
<evidence type="ECO:0000256" key="8">
    <source>
        <dbReference type="ARBA" id="ARBA00048617"/>
    </source>
</evidence>
<keyword evidence="12" id="KW-1185">Reference proteome</keyword>
<feature type="domain" description="Tetrapyrrole biosynthesis uroporphyrinogen III synthase" evidence="10">
    <location>
        <begin position="16"/>
        <end position="250"/>
    </location>
</feature>
<evidence type="ECO:0000256" key="5">
    <source>
        <dbReference type="ARBA" id="ARBA00023244"/>
    </source>
</evidence>
<dbReference type="SUPFAM" id="SSF69618">
    <property type="entry name" value="HemD-like"/>
    <property type="match status" value="1"/>
</dbReference>
<comment type="caution">
    <text evidence="11">The sequence shown here is derived from an EMBL/GenBank/DDBJ whole genome shotgun (WGS) entry which is preliminary data.</text>
</comment>
<comment type="pathway">
    <text evidence="1 9">Porphyrin-containing compound metabolism; protoporphyrin-IX biosynthesis; coproporphyrinogen-III from 5-aminolevulinate: step 3/4.</text>
</comment>
<keyword evidence="5 9" id="KW-0627">Porphyrin biosynthesis</keyword>
<dbReference type="OrthoDB" id="9787650at2"/>
<dbReference type="InterPro" id="IPR039793">
    <property type="entry name" value="UROS/Hem4"/>
</dbReference>
<evidence type="ECO:0000256" key="2">
    <source>
        <dbReference type="ARBA" id="ARBA00008133"/>
    </source>
</evidence>